<accession>A0A078LHT6</accession>
<organism evidence="1">
    <name type="scientific">Citrobacter koseri</name>
    <name type="common">Citrobacter diversus</name>
    <dbReference type="NCBI Taxonomy" id="545"/>
    <lineage>
        <taxon>Bacteria</taxon>
        <taxon>Pseudomonadati</taxon>
        <taxon>Pseudomonadota</taxon>
        <taxon>Gammaproteobacteria</taxon>
        <taxon>Enterobacterales</taxon>
        <taxon>Enterobacteriaceae</taxon>
        <taxon>Citrobacter</taxon>
    </lineage>
</organism>
<dbReference type="PATRIC" id="fig|545.12.peg.2876"/>
<protein>
    <submittedName>
        <fullName evidence="1">Uncharacterized protein</fullName>
    </submittedName>
</protein>
<dbReference type="AlphaFoldDB" id="A0A078LHT6"/>
<proteinExistence type="predicted"/>
<name>A0A078LHT6_CITKO</name>
<dbReference type="RefSeq" id="WP_233596961.1">
    <property type="nucleotide sequence ID" value="NZ_CP118927.1"/>
</dbReference>
<gene>
    <name evidence="1" type="ORF">BN1086_02860</name>
</gene>
<reference evidence="1" key="1">
    <citation type="submission" date="2014-06" db="EMBL/GenBank/DDBJ databases">
        <authorList>
            <person name="Urmite Genomes Urmite Genomes"/>
        </authorList>
    </citation>
    <scope>NUCLEOTIDE SEQUENCE</scope>
</reference>
<dbReference type="EMBL" id="LK931336">
    <property type="protein sequence ID" value="CDZ84696.1"/>
    <property type="molecule type" value="Genomic_DNA"/>
</dbReference>
<evidence type="ECO:0000313" key="1">
    <source>
        <dbReference type="EMBL" id="CDZ84696.1"/>
    </source>
</evidence>
<sequence length="188" mass="21556">MSHFKGTDIYFIKELIYSKGGLPTIANTIGPTGIQVLKQVYHLMCEQQAFYNGKPLDYNQLNLWDKFRITLGLNITEKTEANGKTTFNFEYCGFTTFITPVDGFGRMLPKWFSKKHNTSVPTPYTFGRDPIPSINLYRNTKAKFFMANGGDSVPCAMAKYNAKSGQLVYIANENEFLYMMRETRDMKK</sequence>